<keyword evidence="2 5" id="KW-0238">DNA-binding</keyword>
<evidence type="ECO:0000256" key="1">
    <source>
        <dbReference type="ARBA" id="ARBA00023015"/>
    </source>
</evidence>
<dbReference type="PROSITE" id="PS51000">
    <property type="entry name" value="HTH_DEOR_2"/>
    <property type="match status" value="1"/>
</dbReference>
<dbReference type="InterPro" id="IPR051534">
    <property type="entry name" value="CBASS_pafABC_assoc_protein"/>
</dbReference>
<dbReference type="SUPFAM" id="SSF46785">
    <property type="entry name" value="Winged helix' DNA-binding domain"/>
    <property type="match status" value="1"/>
</dbReference>
<dbReference type="GO" id="GO:0003700">
    <property type="term" value="F:DNA-binding transcription factor activity"/>
    <property type="evidence" value="ECO:0007669"/>
    <property type="project" value="InterPro"/>
</dbReference>
<dbReference type="Pfam" id="PF13280">
    <property type="entry name" value="WYL"/>
    <property type="match status" value="1"/>
</dbReference>
<keyword evidence="6" id="KW-1185">Reference proteome</keyword>
<dbReference type="PIRSF" id="PIRSF016838">
    <property type="entry name" value="PafC"/>
    <property type="match status" value="1"/>
</dbReference>
<gene>
    <name evidence="5" type="ORF">FB566_2157</name>
</gene>
<dbReference type="PANTHER" id="PTHR34580">
    <property type="match status" value="1"/>
</dbReference>
<dbReference type="InterPro" id="IPR057727">
    <property type="entry name" value="WCX_dom"/>
</dbReference>
<dbReference type="PANTHER" id="PTHR34580:SF3">
    <property type="entry name" value="PROTEIN PAFB"/>
    <property type="match status" value="1"/>
</dbReference>
<dbReference type="InParanoid" id="A0A543AVN9"/>
<keyword evidence="3" id="KW-0804">Transcription</keyword>
<dbReference type="InterPro" id="IPR028349">
    <property type="entry name" value="PafC-like"/>
</dbReference>
<keyword evidence="1" id="KW-0805">Transcription regulation</keyword>
<evidence type="ECO:0000313" key="6">
    <source>
        <dbReference type="Proteomes" id="UP000317043"/>
    </source>
</evidence>
<comment type="caution">
    <text evidence="5">The sequence shown here is derived from an EMBL/GenBank/DDBJ whole genome shotgun (WGS) entry which is preliminary data.</text>
</comment>
<dbReference type="InterPro" id="IPR001034">
    <property type="entry name" value="DeoR_HTH"/>
</dbReference>
<accession>A0A543AVN9</accession>
<dbReference type="InterPro" id="IPR018356">
    <property type="entry name" value="Tscrpt_reg_HTH_DeoR_CS"/>
</dbReference>
<protein>
    <submittedName>
        <fullName evidence="5">Putative DNA-binding transcriptional regulator YafY</fullName>
    </submittedName>
</protein>
<evidence type="ECO:0000256" key="3">
    <source>
        <dbReference type="ARBA" id="ARBA00023163"/>
    </source>
</evidence>
<dbReference type="GO" id="GO:0003677">
    <property type="term" value="F:DNA binding"/>
    <property type="evidence" value="ECO:0007669"/>
    <property type="project" value="UniProtKB-KW"/>
</dbReference>
<proteinExistence type="predicted"/>
<dbReference type="InterPro" id="IPR026881">
    <property type="entry name" value="WYL_dom"/>
</dbReference>
<evidence type="ECO:0000256" key="2">
    <source>
        <dbReference type="ARBA" id="ARBA00023125"/>
    </source>
</evidence>
<dbReference type="AlphaFoldDB" id="A0A543AVN9"/>
<dbReference type="Pfam" id="PF08279">
    <property type="entry name" value="HTH_11"/>
    <property type="match status" value="1"/>
</dbReference>
<feature type="domain" description="HTH deoR-type" evidence="4">
    <location>
        <begin position="4"/>
        <end position="59"/>
    </location>
</feature>
<sequence length="318" mass="34553">MSTTSGRLLALLSLLQTPRDWPGGELADRLGVSLRTVRRDVDRLRDLGYPVEAKLGSVGGYRLVAGTAMPPLLLDDEEAVAVAVGLRVAAAQSLAGAGDSGIRALAKLEQVLPSRLRRRVKAVGAATASITRWQPPTVDAELLATLALAAAGHDRIRFDYRRPDRPVDKRLVEPDAVVAAGHRWYLVGFDLDRNDRRIFRADRIERLEPTGVRFTRTPVSSDVAADLVAASLARLSPIHSAEVIIHADAVEAARRFGEHPAQLRPLDDGRCLLTGYADALPWLAIRLLSLGLEFRVLGPPELIDYVAELGQRAARSVD</sequence>
<dbReference type="PROSITE" id="PS52050">
    <property type="entry name" value="WYL"/>
    <property type="match status" value="1"/>
</dbReference>
<evidence type="ECO:0000313" key="5">
    <source>
        <dbReference type="EMBL" id="TQL76624.1"/>
    </source>
</evidence>
<dbReference type="InterPro" id="IPR013196">
    <property type="entry name" value="HTH_11"/>
</dbReference>
<dbReference type="EMBL" id="VFOW01000001">
    <property type="protein sequence ID" value="TQL76624.1"/>
    <property type="molecule type" value="Genomic_DNA"/>
</dbReference>
<dbReference type="Pfam" id="PF25583">
    <property type="entry name" value="WCX"/>
    <property type="match status" value="1"/>
</dbReference>
<name>A0A543AVN9_9ACTN</name>
<dbReference type="Gene3D" id="1.10.10.10">
    <property type="entry name" value="Winged helix-like DNA-binding domain superfamily/Winged helix DNA-binding domain"/>
    <property type="match status" value="1"/>
</dbReference>
<dbReference type="InterPro" id="IPR036390">
    <property type="entry name" value="WH_DNA-bd_sf"/>
</dbReference>
<dbReference type="OrthoDB" id="8555652at2"/>
<reference evidence="5 6" key="1">
    <citation type="submission" date="2019-06" db="EMBL/GenBank/DDBJ databases">
        <title>Sequencing the genomes of 1000 actinobacteria strains.</title>
        <authorList>
            <person name="Klenk H.-P."/>
        </authorList>
    </citation>
    <scope>NUCLEOTIDE SEQUENCE [LARGE SCALE GENOMIC DNA]</scope>
    <source>
        <strain evidence="5 6">DSM 45928</strain>
    </source>
</reference>
<dbReference type="Proteomes" id="UP000317043">
    <property type="component" value="Unassembled WGS sequence"/>
</dbReference>
<dbReference type="InterPro" id="IPR036388">
    <property type="entry name" value="WH-like_DNA-bd_sf"/>
</dbReference>
<evidence type="ECO:0000259" key="4">
    <source>
        <dbReference type="PROSITE" id="PS51000"/>
    </source>
</evidence>
<dbReference type="PROSITE" id="PS00894">
    <property type="entry name" value="HTH_DEOR_1"/>
    <property type="match status" value="1"/>
</dbReference>
<dbReference type="RefSeq" id="WP_142038290.1">
    <property type="nucleotide sequence ID" value="NZ_JBHTGS010000001.1"/>
</dbReference>
<organism evidence="5 6">
    <name type="scientific">Stackebrandtia endophytica</name>
    <dbReference type="NCBI Taxonomy" id="1496996"/>
    <lineage>
        <taxon>Bacteria</taxon>
        <taxon>Bacillati</taxon>
        <taxon>Actinomycetota</taxon>
        <taxon>Actinomycetes</taxon>
        <taxon>Glycomycetales</taxon>
        <taxon>Glycomycetaceae</taxon>
        <taxon>Stackebrandtia</taxon>
    </lineage>
</organism>